<keyword evidence="2 6" id="KW-0479">Metal-binding</keyword>
<comment type="similarity">
    <text evidence="6">Belongs to the peptidase M3B family.</text>
</comment>
<dbReference type="EMBL" id="QVTE01000055">
    <property type="protein sequence ID" value="RFU64499.1"/>
    <property type="molecule type" value="Genomic_DNA"/>
</dbReference>
<evidence type="ECO:0000256" key="3">
    <source>
        <dbReference type="ARBA" id="ARBA00022801"/>
    </source>
</evidence>
<keyword evidence="5 6" id="KW-0482">Metalloprotease</keyword>
<dbReference type="GO" id="GO:0006518">
    <property type="term" value="P:peptide metabolic process"/>
    <property type="evidence" value="ECO:0007669"/>
    <property type="project" value="TreeGrafter"/>
</dbReference>
<comment type="caution">
    <text evidence="9">The sequence shown here is derived from an EMBL/GenBank/DDBJ whole genome shotgun (WGS) entry which is preliminary data.</text>
</comment>
<dbReference type="Gene3D" id="1.20.140.70">
    <property type="entry name" value="Oligopeptidase f, N-terminal domain"/>
    <property type="match status" value="1"/>
</dbReference>
<dbReference type="Proteomes" id="UP000264541">
    <property type="component" value="Unassembled WGS sequence"/>
</dbReference>
<dbReference type="Gene3D" id="1.10.1370.20">
    <property type="entry name" value="Oligoendopeptidase f, C-terminal domain"/>
    <property type="match status" value="1"/>
</dbReference>
<evidence type="ECO:0000256" key="6">
    <source>
        <dbReference type="RuleBase" id="RU368091"/>
    </source>
</evidence>
<dbReference type="InterPro" id="IPR042088">
    <property type="entry name" value="OligoPept_F_C"/>
</dbReference>
<dbReference type="GO" id="GO:0046872">
    <property type="term" value="F:metal ion binding"/>
    <property type="evidence" value="ECO:0007669"/>
    <property type="project" value="UniProtKB-UniRule"/>
</dbReference>
<dbReference type="RefSeq" id="WP_117328158.1">
    <property type="nucleotide sequence ID" value="NZ_QVTE01000055.1"/>
</dbReference>
<feature type="domain" description="Oligopeptidase F N-terminal" evidence="8">
    <location>
        <begin position="152"/>
        <end position="216"/>
    </location>
</feature>
<dbReference type="InterPro" id="IPR045090">
    <property type="entry name" value="Pept_M3A_M3B"/>
</dbReference>
<evidence type="ECO:0000259" key="7">
    <source>
        <dbReference type="Pfam" id="PF01432"/>
    </source>
</evidence>
<accession>A0A372LE45</accession>
<keyword evidence="10" id="KW-1185">Reference proteome</keyword>
<dbReference type="EC" id="3.4.24.-" evidence="6"/>
<dbReference type="SUPFAM" id="SSF55486">
    <property type="entry name" value="Metalloproteases ('zincins'), catalytic domain"/>
    <property type="match status" value="1"/>
</dbReference>
<evidence type="ECO:0000313" key="10">
    <source>
        <dbReference type="Proteomes" id="UP000264541"/>
    </source>
</evidence>
<dbReference type="InterPro" id="IPR013647">
    <property type="entry name" value="OligopepF_N_dom"/>
</dbReference>
<comment type="cofactor">
    <cofactor evidence="6">
        <name>Zn(2+)</name>
        <dbReference type="ChEBI" id="CHEBI:29105"/>
    </cofactor>
    <text evidence="6">Binds 1 zinc ion.</text>
</comment>
<proteinExistence type="inferred from homology"/>
<dbReference type="Gene3D" id="1.10.287.830">
    <property type="entry name" value="putative peptidase helix hairpin domain like"/>
    <property type="match status" value="1"/>
</dbReference>
<organism evidence="9 10">
    <name type="scientific">Peribacillus saganii</name>
    <dbReference type="NCBI Taxonomy" id="2303992"/>
    <lineage>
        <taxon>Bacteria</taxon>
        <taxon>Bacillati</taxon>
        <taxon>Bacillota</taxon>
        <taxon>Bacilli</taxon>
        <taxon>Bacillales</taxon>
        <taxon>Bacillaceae</taxon>
        <taxon>Peribacillus</taxon>
    </lineage>
</organism>
<sequence>MKKHVMTSLAAAMIALSPIIPFNVLSTAAVQAQEQGVKTNYKSRAEIPAQYKWKTEHIYQSKAAWKADVKKAEQLSAAFKKNYQGKLAKSAAIMKKALEDYSTLSRIHDKAYVYANLNLDVHSTYADLQSSADRAEKMTTTVSENSAWFNPELVKIPSKQMNNYLKDKSLAPYKYMLSDIIRTKSHTLSQDQEELLAKLSPLSSTGANVYEKLATDVKFPKIKDEKGREVPLTRSNFISYMESKDRNVRKQAYEAYYQTLGKFQDTFAQSLSSHVQSHNIAADVRKYKSAVEAALSPNNIPVKVYDQLINSVNKGLPQMHRYMELKKKMLGVDELQMYDIYAPIVEADKTYISYDEAQKQVLEGLKPLGEDYAKILKEAFTGGWVDVYSTDDKQSGAYQWGAYDTHPFVLLNYQGTNGDVSTIAHELGHAAHSYYSKIKQPYLTSSYATFTAEVASTMNENLLWHSQYKKAKTKAEKMYLLNLRLENFRTTLFRQTQFAEFEKAIHELDQKGESVNAAALKNIYGGINKKYYGKVMVADEEIAMEWARIPHFYNYKFYVYQYATSFAASVALSKQVLEQGAPSVKRIKENFLQAGGSADPISILKSAGVDMSTSKPVDEAMEVFRETLDELEKLMNEK</sequence>
<dbReference type="GO" id="GO:0006508">
    <property type="term" value="P:proteolysis"/>
    <property type="evidence" value="ECO:0007669"/>
    <property type="project" value="UniProtKB-KW"/>
</dbReference>
<reference evidence="9 10" key="1">
    <citation type="submission" date="2018-08" db="EMBL/GenBank/DDBJ databases">
        <title>Bacillus chawlae sp. nov., Bacillus glennii sp. nov., and Bacillus saganii sp. nov. Isolated from the Vehicle Assembly Building at Kennedy Space Center where the Viking Spacecraft were Assembled.</title>
        <authorList>
            <person name="Seuylemezian A."/>
            <person name="Vaishampayan P."/>
        </authorList>
    </citation>
    <scope>NUCLEOTIDE SEQUENCE [LARGE SCALE GENOMIC DNA]</scope>
    <source>
        <strain evidence="9 10">V47-23a</strain>
    </source>
</reference>
<dbReference type="PANTHER" id="PTHR11804">
    <property type="entry name" value="PROTEASE M3 THIMET OLIGOPEPTIDASE-RELATED"/>
    <property type="match status" value="1"/>
</dbReference>
<dbReference type="InterPro" id="IPR001567">
    <property type="entry name" value="Pept_M3A_M3B_dom"/>
</dbReference>
<dbReference type="Pfam" id="PF08439">
    <property type="entry name" value="Peptidase_M3_N"/>
    <property type="match status" value="1"/>
</dbReference>
<evidence type="ECO:0000256" key="4">
    <source>
        <dbReference type="ARBA" id="ARBA00022833"/>
    </source>
</evidence>
<dbReference type="InterPro" id="IPR004438">
    <property type="entry name" value="Peptidase_M3B"/>
</dbReference>
<comment type="function">
    <text evidence="6">Has oligopeptidase activity and degrades a variety of small bioactive peptides.</text>
</comment>
<dbReference type="Pfam" id="PF01432">
    <property type="entry name" value="Peptidase_M3"/>
    <property type="match status" value="1"/>
</dbReference>
<keyword evidence="4 6" id="KW-0862">Zinc</keyword>
<dbReference type="CDD" id="cd09608">
    <property type="entry name" value="M3B_PepF"/>
    <property type="match status" value="1"/>
</dbReference>
<dbReference type="NCBIfam" id="TIGR00181">
    <property type="entry name" value="pepF"/>
    <property type="match status" value="1"/>
</dbReference>
<dbReference type="GO" id="GO:0004222">
    <property type="term" value="F:metalloendopeptidase activity"/>
    <property type="evidence" value="ECO:0007669"/>
    <property type="project" value="UniProtKB-UniRule"/>
</dbReference>
<evidence type="ECO:0000256" key="2">
    <source>
        <dbReference type="ARBA" id="ARBA00022723"/>
    </source>
</evidence>
<evidence type="ECO:0000256" key="1">
    <source>
        <dbReference type="ARBA" id="ARBA00022670"/>
    </source>
</evidence>
<evidence type="ECO:0000313" key="9">
    <source>
        <dbReference type="EMBL" id="RFU64499.1"/>
    </source>
</evidence>
<feature type="domain" description="Peptidase M3A/M3B catalytic" evidence="7">
    <location>
        <begin position="240"/>
        <end position="622"/>
    </location>
</feature>
<protein>
    <recommendedName>
        <fullName evidence="6">Oligopeptidase F</fullName>
        <ecNumber evidence="6">3.4.24.-</ecNumber>
    </recommendedName>
</protein>
<dbReference type="AlphaFoldDB" id="A0A372LE45"/>
<name>A0A372LE45_9BACI</name>
<keyword evidence="1 6" id="KW-0645">Protease</keyword>
<gene>
    <name evidence="9" type="primary">pepF</name>
    <name evidence="9" type="ORF">D0469_18235</name>
</gene>
<evidence type="ECO:0000259" key="8">
    <source>
        <dbReference type="Pfam" id="PF08439"/>
    </source>
</evidence>
<dbReference type="PANTHER" id="PTHR11804:SF84">
    <property type="entry name" value="SACCHAROLYSIN"/>
    <property type="match status" value="1"/>
</dbReference>
<keyword evidence="3 6" id="KW-0378">Hydrolase</keyword>
<evidence type="ECO:0000256" key="5">
    <source>
        <dbReference type="ARBA" id="ARBA00023049"/>
    </source>
</evidence>
<dbReference type="OrthoDB" id="9766487at2"/>